<dbReference type="Pfam" id="PF13328">
    <property type="entry name" value="HD_4"/>
    <property type="match status" value="1"/>
</dbReference>
<dbReference type="SUPFAM" id="SSF109604">
    <property type="entry name" value="HD-domain/PDEase-like"/>
    <property type="match status" value="1"/>
</dbReference>
<evidence type="ECO:0000313" key="1">
    <source>
        <dbReference type="EMBL" id="TQM44128.1"/>
    </source>
</evidence>
<evidence type="ECO:0000313" key="2">
    <source>
        <dbReference type="Proteomes" id="UP000319818"/>
    </source>
</evidence>
<reference evidence="1 2" key="1">
    <citation type="submission" date="2019-06" db="EMBL/GenBank/DDBJ databases">
        <title>Sequencing the genomes of 1000 actinobacteria strains.</title>
        <authorList>
            <person name="Klenk H.-P."/>
        </authorList>
    </citation>
    <scope>NUCLEOTIDE SEQUENCE [LARGE SCALE GENOMIC DNA]</scope>
    <source>
        <strain evidence="1 2">DSM 45511</strain>
    </source>
</reference>
<name>A0A543GDH5_9PSEU</name>
<protein>
    <submittedName>
        <fullName evidence="1">HD domain-containing protein</fullName>
    </submittedName>
</protein>
<sequence length="239" mass="26992">MDELTPRYLLSLPLHVVTEVYGEQGLRRRFQLELASFTEAERAVLQKAFRLTERLHRDDRRSRESVLNHLLRVTIRIMCHYQVRDVDVLAAALLHDAVEDHPEELAGGAPEKPTTAALAVLARDFGRRVSELVAAVTNPAYDPGRDKDDQYREHVATSLDRNPWARPIKVSDFTDNGVGILYTVGPKVRRAAVKYGPLVPMLRELVARPDTPLTDEVKVKIAGQFDLAEQRFAAILEHS</sequence>
<dbReference type="PANTHER" id="PTHR46246">
    <property type="entry name" value="GUANOSINE-3',5'-BIS(DIPHOSPHATE) 3'-PYROPHOSPHOHYDROLASE MESH1"/>
    <property type="match status" value="1"/>
</dbReference>
<dbReference type="OrthoDB" id="9802385at2"/>
<gene>
    <name evidence="1" type="ORF">FB388_1490</name>
</gene>
<dbReference type="Proteomes" id="UP000319818">
    <property type="component" value="Unassembled WGS sequence"/>
</dbReference>
<comment type="caution">
    <text evidence="1">The sequence shown here is derived from an EMBL/GenBank/DDBJ whole genome shotgun (WGS) entry which is preliminary data.</text>
</comment>
<dbReference type="Gene3D" id="1.10.3210.10">
    <property type="entry name" value="Hypothetical protein af1432"/>
    <property type="match status" value="1"/>
</dbReference>
<proteinExistence type="predicted"/>
<keyword evidence="2" id="KW-1185">Reference proteome</keyword>
<dbReference type="PANTHER" id="PTHR46246:SF1">
    <property type="entry name" value="GUANOSINE-3',5'-BIS(DIPHOSPHATE) 3'-PYROPHOSPHOHYDROLASE MESH1"/>
    <property type="match status" value="1"/>
</dbReference>
<dbReference type="AlphaFoldDB" id="A0A543GDH5"/>
<accession>A0A543GDH5</accession>
<dbReference type="RefSeq" id="WP_142098665.1">
    <property type="nucleotide sequence ID" value="NZ_VFPH01000001.1"/>
</dbReference>
<organism evidence="1 2">
    <name type="scientific">Pseudonocardia cypriaca</name>
    <dbReference type="NCBI Taxonomy" id="882449"/>
    <lineage>
        <taxon>Bacteria</taxon>
        <taxon>Bacillati</taxon>
        <taxon>Actinomycetota</taxon>
        <taxon>Actinomycetes</taxon>
        <taxon>Pseudonocardiales</taxon>
        <taxon>Pseudonocardiaceae</taxon>
        <taxon>Pseudonocardia</taxon>
    </lineage>
</organism>
<dbReference type="EMBL" id="VFPH01000001">
    <property type="protein sequence ID" value="TQM44128.1"/>
    <property type="molecule type" value="Genomic_DNA"/>
</dbReference>
<dbReference type="GO" id="GO:0008893">
    <property type="term" value="F:guanosine-3',5'-bis(diphosphate) 3'-diphosphatase activity"/>
    <property type="evidence" value="ECO:0007669"/>
    <property type="project" value="TreeGrafter"/>
</dbReference>
<dbReference type="InterPro" id="IPR052194">
    <property type="entry name" value="MESH1"/>
</dbReference>